<keyword evidence="2" id="KW-1185">Reference proteome</keyword>
<evidence type="ECO:0000313" key="2">
    <source>
        <dbReference type="Proteomes" id="UP000092460"/>
    </source>
</evidence>
<organism evidence="1 2">
    <name type="scientific">Glossina palpalis gambiensis</name>
    <dbReference type="NCBI Taxonomy" id="67801"/>
    <lineage>
        <taxon>Eukaryota</taxon>
        <taxon>Metazoa</taxon>
        <taxon>Ecdysozoa</taxon>
        <taxon>Arthropoda</taxon>
        <taxon>Hexapoda</taxon>
        <taxon>Insecta</taxon>
        <taxon>Pterygota</taxon>
        <taxon>Neoptera</taxon>
        <taxon>Endopterygota</taxon>
        <taxon>Diptera</taxon>
        <taxon>Brachycera</taxon>
        <taxon>Muscomorpha</taxon>
        <taxon>Hippoboscoidea</taxon>
        <taxon>Glossinidae</taxon>
        <taxon>Glossina</taxon>
    </lineage>
</organism>
<proteinExistence type="predicted"/>
<evidence type="ECO:0000313" key="1">
    <source>
        <dbReference type="EnsemblMetazoa" id="GPPI033939-PA"/>
    </source>
</evidence>
<reference evidence="1" key="2">
    <citation type="submission" date="2020-05" db="UniProtKB">
        <authorList>
            <consortium name="EnsemblMetazoa"/>
        </authorList>
    </citation>
    <scope>IDENTIFICATION</scope>
    <source>
        <strain evidence="1">IAEA</strain>
    </source>
</reference>
<name>A0A1B0BLJ1_9MUSC</name>
<accession>A0A1B0BLJ1</accession>
<sequence>MISICSLVEIAKRFGGLNRILLKHHYDSFIHCCAMFSTSFPFVFAHLVPISNATIQKRAYCVELFLAATGSYTYTRSVMAAVIKLRPVCSKSGETSSKLPESLNSIADSLSNDKKYCAKQFTIVTI</sequence>
<dbReference type="EnsemblMetazoa" id="GPPI033939-RA">
    <property type="protein sequence ID" value="GPPI033939-PA"/>
    <property type="gene ID" value="GPPI033939"/>
</dbReference>
<dbReference type="VEuPathDB" id="VectorBase:GPPI033939"/>
<dbReference type="Proteomes" id="UP000092460">
    <property type="component" value="Unassembled WGS sequence"/>
</dbReference>
<reference evidence="2" key="1">
    <citation type="submission" date="2015-01" db="EMBL/GenBank/DDBJ databases">
        <authorList>
            <person name="Aksoy S."/>
            <person name="Warren W."/>
            <person name="Wilson R.K."/>
        </authorList>
    </citation>
    <scope>NUCLEOTIDE SEQUENCE [LARGE SCALE GENOMIC DNA]</scope>
    <source>
        <strain evidence="2">IAEA</strain>
    </source>
</reference>
<dbReference type="AlphaFoldDB" id="A0A1B0BLJ1"/>
<protein>
    <submittedName>
        <fullName evidence="1">Uncharacterized protein</fullName>
    </submittedName>
</protein>
<dbReference type="EMBL" id="JXJN01016410">
    <property type="status" value="NOT_ANNOTATED_CDS"/>
    <property type="molecule type" value="Genomic_DNA"/>
</dbReference>